<dbReference type="EnsemblMetazoa" id="GAUT020529-RA">
    <property type="protein sequence ID" value="GAUT020529-PA"/>
    <property type="gene ID" value="GAUT020529"/>
</dbReference>
<reference evidence="3" key="1">
    <citation type="submission" date="2020-05" db="UniProtKB">
        <authorList>
            <consortium name="EnsemblMetazoa"/>
        </authorList>
    </citation>
    <scope>IDENTIFICATION</scope>
    <source>
        <strain evidence="3">TTRI</strain>
    </source>
</reference>
<evidence type="ECO:0000256" key="1">
    <source>
        <dbReference type="SAM" id="MobiDB-lite"/>
    </source>
</evidence>
<keyword evidence="2" id="KW-1133">Transmembrane helix</keyword>
<accession>A0A1A9UZ77</accession>
<evidence type="ECO:0000313" key="3">
    <source>
        <dbReference type="EnsemblMetazoa" id="GAUT020529-PA"/>
    </source>
</evidence>
<keyword evidence="2" id="KW-0812">Transmembrane</keyword>
<evidence type="ECO:0000256" key="2">
    <source>
        <dbReference type="SAM" id="Phobius"/>
    </source>
</evidence>
<keyword evidence="4" id="KW-1185">Reference proteome</keyword>
<dbReference type="VEuPathDB" id="VectorBase:GAUT020529"/>
<dbReference type="Proteomes" id="UP000078200">
    <property type="component" value="Unassembled WGS sequence"/>
</dbReference>
<feature type="transmembrane region" description="Helical" evidence="2">
    <location>
        <begin position="53"/>
        <end position="73"/>
    </location>
</feature>
<organism evidence="3 4">
    <name type="scientific">Glossina austeni</name>
    <name type="common">Savannah tsetse fly</name>
    <dbReference type="NCBI Taxonomy" id="7395"/>
    <lineage>
        <taxon>Eukaryota</taxon>
        <taxon>Metazoa</taxon>
        <taxon>Ecdysozoa</taxon>
        <taxon>Arthropoda</taxon>
        <taxon>Hexapoda</taxon>
        <taxon>Insecta</taxon>
        <taxon>Pterygota</taxon>
        <taxon>Neoptera</taxon>
        <taxon>Endopterygota</taxon>
        <taxon>Diptera</taxon>
        <taxon>Brachycera</taxon>
        <taxon>Muscomorpha</taxon>
        <taxon>Hippoboscoidea</taxon>
        <taxon>Glossinidae</taxon>
        <taxon>Glossina</taxon>
    </lineage>
</organism>
<feature type="transmembrane region" description="Helical" evidence="2">
    <location>
        <begin position="22"/>
        <end position="41"/>
    </location>
</feature>
<dbReference type="AlphaFoldDB" id="A0A1A9UZ77"/>
<name>A0A1A9UZ77_GLOAU</name>
<feature type="compositionally biased region" description="Polar residues" evidence="1">
    <location>
        <begin position="81"/>
        <end position="107"/>
    </location>
</feature>
<feature type="region of interest" description="Disordered" evidence="1">
    <location>
        <begin position="80"/>
        <end position="107"/>
    </location>
</feature>
<keyword evidence="2" id="KW-0472">Membrane</keyword>
<sequence>MTLNLLVRLFLRFNGAGLHETALVYGYASLRGCILTFAFVPSRCKQLLAINRLAFITGGSALYLGLLMLMLLLRQRVNAASPKSTAPRATSVSPSTNDNTLNGSPITNVTSCPRCQMQNTK</sequence>
<evidence type="ECO:0000313" key="4">
    <source>
        <dbReference type="Proteomes" id="UP000078200"/>
    </source>
</evidence>
<proteinExistence type="predicted"/>
<protein>
    <submittedName>
        <fullName evidence="3">Uncharacterized protein</fullName>
    </submittedName>
</protein>